<dbReference type="OrthoDB" id="1005072at2"/>
<dbReference type="RefSeq" id="WP_113988080.1">
    <property type="nucleotide sequence ID" value="NZ_QLST01000002.1"/>
</dbReference>
<dbReference type="EMBL" id="QLST01000002">
    <property type="protein sequence ID" value="RBA29600.1"/>
    <property type="molecule type" value="Genomic_DNA"/>
</dbReference>
<dbReference type="Pfam" id="PF11013">
    <property type="entry name" value="DUF2851"/>
    <property type="match status" value="1"/>
</dbReference>
<keyword evidence="2" id="KW-1185">Reference proteome</keyword>
<accession>A0A365P4W8</accession>
<evidence type="ECO:0000313" key="2">
    <source>
        <dbReference type="Proteomes" id="UP000253319"/>
    </source>
</evidence>
<organism evidence="1 2">
    <name type="scientific">Flavobacterium tibetense</name>
    <dbReference type="NCBI Taxonomy" id="2233533"/>
    <lineage>
        <taxon>Bacteria</taxon>
        <taxon>Pseudomonadati</taxon>
        <taxon>Bacteroidota</taxon>
        <taxon>Flavobacteriia</taxon>
        <taxon>Flavobacteriales</taxon>
        <taxon>Flavobacteriaceae</taxon>
        <taxon>Flavobacterium</taxon>
    </lineage>
</organism>
<dbReference type="InterPro" id="IPR021272">
    <property type="entry name" value="DUF2851"/>
</dbReference>
<sequence>MKEDFLHHLWLYKRLDITQLQTTTGEHIQILHFGHYLQSAGPDFFNAQLIIGDQKWAGNIEMHLKSSDWYLHNHQTDVNYDNVILHVVWEHDIDVFRKNNEAIPVLELKNYVSNEQIKQYQNLFRPKSWINCENELASVDEFLVQNWQERLFFERLEQKSQVVKDWLVETQYDWEQVTFGLLFKNFGLNSNGAPFLAIVKELPFSVVRKERENLQCLEALFFGISGLLESDFEDNYPKELQRNWWFLKQKYQLKTVSQEVQFYKLRPDNFPTIRLAQLAALFHKQHSIFQLLIATASLNELREMFKVSASKYWEKHYQFDKESPKKRKQLSSEFIDLLLVNTILPLQFSYADYQGTDKSEDLLELIKQVKAESNAVISKFATIGVSSENAFQTQALLQLKKMYCEMNRCLQCQIGIHLLKN</sequence>
<name>A0A365P4W8_9FLAO</name>
<gene>
    <name evidence="1" type="ORF">DPN68_01740</name>
</gene>
<protein>
    <submittedName>
        <fullName evidence="1">DUF2851 domain-containing protein</fullName>
    </submittedName>
</protein>
<dbReference type="AlphaFoldDB" id="A0A365P4W8"/>
<reference evidence="1 2" key="1">
    <citation type="submission" date="2018-06" db="EMBL/GenBank/DDBJ databases">
        <title>Flavobacterium tibetense sp. nov., isolated from a wetland YonghuCo on Tibetan Plateau.</title>
        <authorList>
            <person name="Xing P."/>
            <person name="Phurbu D."/>
            <person name="Lu H."/>
        </authorList>
    </citation>
    <scope>NUCLEOTIDE SEQUENCE [LARGE SCALE GENOMIC DNA]</scope>
    <source>
        <strain evidence="1 2">YH5</strain>
    </source>
</reference>
<evidence type="ECO:0000313" key="1">
    <source>
        <dbReference type="EMBL" id="RBA29600.1"/>
    </source>
</evidence>
<comment type="caution">
    <text evidence="1">The sequence shown here is derived from an EMBL/GenBank/DDBJ whole genome shotgun (WGS) entry which is preliminary data.</text>
</comment>
<proteinExistence type="predicted"/>
<dbReference type="Proteomes" id="UP000253319">
    <property type="component" value="Unassembled WGS sequence"/>
</dbReference>